<evidence type="ECO:0000256" key="3">
    <source>
        <dbReference type="ARBA" id="ARBA00023163"/>
    </source>
</evidence>
<dbReference type="Pfam" id="PF21993">
    <property type="entry name" value="TetR_C_13_2"/>
    <property type="match status" value="1"/>
</dbReference>
<dbReference type="Proteomes" id="UP001428817">
    <property type="component" value="Unassembled WGS sequence"/>
</dbReference>
<dbReference type="InterPro" id="IPR001647">
    <property type="entry name" value="HTH_TetR"/>
</dbReference>
<feature type="domain" description="HTH tetR-type" evidence="5">
    <location>
        <begin position="3"/>
        <end position="63"/>
    </location>
</feature>
<evidence type="ECO:0000313" key="6">
    <source>
        <dbReference type="EMBL" id="GAA5166117.1"/>
    </source>
</evidence>
<gene>
    <name evidence="6" type="ORF">GCM10023321_57020</name>
</gene>
<feature type="DNA-binding region" description="H-T-H motif" evidence="4">
    <location>
        <begin position="26"/>
        <end position="45"/>
    </location>
</feature>
<dbReference type="RefSeq" id="WP_185064889.1">
    <property type="nucleotide sequence ID" value="NZ_BAABJP010000031.1"/>
</dbReference>
<evidence type="ECO:0000256" key="4">
    <source>
        <dbReference type="PROSITE-ProRule" id="PRU00335"/>
    </source>
</evidence>
<dbReference type="SUPFAM" id="SSF48498">
    <property type="entry name" value="Tetracyclin repressor-like, C-terminal domain"/>
    <property type="match status" value="1"/>
</dbReference>
<dbReference type="PANTHER" id="PTHR47506">
    <property type="entry name" value="TRANSCRIPTIONAL REGULATORY PROTEIN"/>
    <property type="match status" value="1"/>
</dbReference>
<evidence type="ECO:0000256" key="1">
    <source>
        <dbReference type="ARBA" id="ARBA00023015"/>
    </source>
</evidence>
<dbReference type="InterPro" id="IPR009057">
    <property type="entry name" value="Homeodomain-like_sf"/>
</dbReference>
<keyword evidence="3" id="KW-0804">Transcription</keyword>
<dbReference type="PROSITE" id="PS50977">
    <property type="entry name" value="HTH_TETR_2"/>
    <property type="match status" value="1"/>
</dbReference>
<proteinExistence type="predicted"/>
<dbReference type="Gene3D" id="1.10.357.10">
    <property type="entry name" value="Tetracycline Repressor, domain 2"/>
    <property type="match status" value="1"/>
</dbReference>
<comment type="caution">
    <text evidence="6">The sequence shown here is derived from an EMBL/GenBank/DDBJ whole genome shotgun (WGS) entry which is preliminary data.</text>
</comment>
<organism evidence="6 7">
    <name type="scientific">Pseudonocardia eucalypti</name>
    <dbReference type="NCBI Taxonomy" id="648755"/>
    <lineage>
        <taxon>Bacteria</taxon>
        <taxon>Bacillati</taxon>
        <taxon>Actinomycetota</taxon>
        <taxon>Actinomycetes</taxon>
        <taxon>Pseudonocardiales</taxon>
        <taxon>Pseudonocardiaceae</taxon>
        <taxon>Pseudonocardia</taxon>
    </lineage>
</organism>
<accession>A0ABP9QR29</accession>
<evidence type="ECO:0000256" key="2">
    <source>
        <dbReference type="ARBA" id="ARBA00023125"/>
    </source>
</evidence>
<dbReference type="PANTHER" id="PTHR47506:SF3">
    <property type="entry name" value="HTH-TYPE TRANSCRIPTIONAL REGULATOR LMRA"/>
    <property type="match status" value="1"/>
</dbReference>
<dbReference type="InterPro" id="IPR036271">
    <property type="entry name" value="Tet_transcr_reg_TetR-rel_C_sf"/>
</dbReference>
<dbReference type="EMBL" id="BAABJP010000031">
    <property type="protein sequence ID" value="GAA5166117.1"/>
    <property type="molecule type" value="Genomic_DNA"/>
</dbReference>
<sequence length="186" mass="19611">MARDTRERMIRQAALLFRGQGYAATGIREVAEKAGAHRGVTYHHFPGGKTELAAEVLAYVDSQVGPVIEAICATQAPVPAMHAILAGARLVMTGGSQPAGCTVAAITLAEGADGPALRSAAREIFGRWQRSFRECLLRAGVPEQRAVEMATLLIAGLEGALVLCRAEGGTEPLDRVAAAMEYALRT</sequence>
<reference evidence="7" key="1">
    <citation type="journal article" date="2019" name="Int. J. Syst. Evol. Microbiol.">
        <title>The Global Catalogue of Microorganisms (GCM) 10K type strain sequencing project: providing services to taxonomists for standard genome sequencing and annotation.</title>
        <authorList>
            <consortium name="The Broad Institute Genomics Platform"/>
            <consortium name="The Broad Institute Genome Sequencing Center for Infectious Disease"/>
            <person name="Wu L."/>
            <person name="Ma J."/>
        </authorList>
    </citation>
    <scope>NUCLEOTIDE SEQUENCE [LARGE SCALE GENOMIC DNA]</scope>
    <source>
        <strain evidence="7">JCM 18303</strain>
    </source>
</reference>
<keyword evidence="7" id="KW-1185">Reference proteome</keyword>
<protein>
    <submittedName>
        <fullName evidence="6">TetR/AcrR family transcriptional regulator</fullName>
    </submittedName>
</protein>
<dbReference type="InterPro" id="IPR054156">
    <property type="entry name" value="YxaF_TetR_C"/>
</dbReference>
<keyword evidence="2 4" id="KW-0238">DNA-binding</keyword>
<name>A0ABP9QR29_9PSEU</name>
<dbReference type="SUPFAM" id="SSF46689">
    <property type="entry name" value="Homeodomain-like"/>
    <property type="match status" value="1"/>
</dbReference>
<evidence type="ECO:0000259" key="5">
    <source>
        <dbReference type="PROSITE" id="PS50977"/>
    </source>
</evidence>
<keyword evidence="1" id="KW-0805">Transcription regulation</keyword>
<dbReference type="Pfam" id="PF00440">
    <property type="entry name" value="TetR_N"/>
    <property type="match status" value="1"/>
</dbReference>
<evidence type="ECO:0000313" key="7">
    <source>
        <dbReference type="Proteomes" id="UP001428817"/>
    </source>
</evidence>